<dbReference type="InterPro" id="IPR001711">
    <property type="entry name" value="PLipase_C_Pinositol-sp_Y"/>
</dbReference>
<dbReference type="CDD" id="cd00275">
    <property type="entry name" value="C2_PLC_like"/>
    <property type="match status" value="1"/>
</dbReference>
<dbReference type="Proteomes" id="UP000887574">
    <property type="component" value="Unplaced"/>
</dbReference>
<keyword evidence="2" id="KW-0378">Hydrolase</keyword>
<dbReference type="SUPFAM" id="SSF51695">
    <property type="entry name" value="PLC-like phosphodiesterases"/>
    <property type="match status" value="1"/>
</dbReference>
<dbReference type="InterPro" id="IPR035892">
    <property type="entry name" value="C2_domain_sf"/>
</dbReference>
<dbReference type="GO" id="GO:0051209">
    <property type="term" value="P:release of sequestered calcium ion into cytosol"/>
    <property type="evidence" value="ECO:0007669"/>
    <property type="project" value="TreeGrafter"/>
</dbReference>
<evidence type="ECO:0000256" key="3">
    <source>
        <dbReference type="ARBA" id="ARBA00022963"/>
    </source>
</evidence>
<dbReference type="GO" id="GO:0016042">
    <property type="term" value="P:lipid catabolic process"/>
    <property type="evidence" value="ECO:0007669"/>
    <property type="project" value="UniProtKB-KW"/>
</dbReference>
<organism evidence="6 7">
    <name type="scientific">Ditylenchus dipsaci</name>
    <dbReference type="NCBI Taxonomy" id="166011"/>
    <lineage>
        <taxon>Eukaryota</taxon>
        <taxon>Metazoa</taxon>
        <taxon>Ecdysozoa</taxon>
        <taxon>Nematoda</taxon>
        <taxon>Chromadorea</taxon>
        <taxon>Rhabditida</taxon>
        <taxon>Tylenchina</taxon>
        <taxon>Tylenchomorpha</taxon>
        <taxon>Sphaerularioidea</taxon>
        <taxon>Anguinidae</taxon>
        <taxon>Anguininae</taxon>
        <taxon>Ditylenchus</taxon>
    </lineage>
</organism>
<keyword evidence="3" id="KW-0442">Lipid degradation</keyword>
<reference evidence="7" key="1">
    <citation type="submission" date="2022-11" db="UniProtKB">
        <authorList>
            <consortium name="WormBaseParasite"/>
        </authorList>
    </citation>
    <scope>IDENTIFICATION</scope>
</reference>
<dbReference type="SUPFAM" id="SSF49562">
    <property type="entry name" value="C2 domain (Calcium/lipid-binding domain, CaLB)"/>
    <property type="match status" value="1"/>
</dbReference>
<dbReference type="GO" id="GO:0004435">
    <property type="term" value="F:phosphatidylinositol-4,5-bisphosphate phospholipase C activity"/>
    <property type="evidence" value="ECO:0007669"/>
    <property type="project" value="UniProtKB-EC"/>
</dbReference>
<dbReference type="EC" id="3.1.4.11" evidence="1"/>
<protein>
    <recommendedName>
        <fullName evidence="1">phosphoinositide phospholipase C</fullName>
        <ecNumber evidence="1">3.1.4.11</ecNumber>
    </recommendedName>
</protein>
<evidence type="ECO:0000313" key="7">
    <source>
        <dbReference type="WBParaSite" id="jg11667"/>
    </source>
</evidence>
<feature type="domain" description="PI-PLC Y-box" evidence="5">
    <location>
        <begin position="1"/>
        <end position="35"/>
    </location>
</feature>
<dbReference type="InterPro" id="IPR001192">
    <property type="entry name" value="PI-PLC_fam"/>
</dbReference>
<dbReference type="WBParaSite" id="jg11667">
    <property type="protein sequence ID" value="jg11667"/>
    <property type="gene ID" value="jg11667"/>
</dbReference>
<keyword evidence="4" id="KW-0443">Lipid metabolism</keyword>
<dbReference type="PROSITE" id="PS50008">
    <property type="entry name" value="PIPLC_Y_DOMAIN"/>
    <property type="match status" value="1"/>
</dbReference>
<evidence type="ECO:0000256" key="4">
    <source>
        <dbReference type="ARBA" id="ARBA00023098"/>
    </source>
</evidence>
<dbReference type="Pfam" id="PF00387">
    <property type="entry name" value="PI-PLC-Y"/>
    <property type="match status" value="1"/>
</dbReference>
<dbReference type="AlphaFoldDB" id="A0A915CRC3"/>
<dbReference type="PANTHER" id="PTHR10336">
    <property type="entry name" value="PHOSPHOINOSITIDE-SPECIFIC PHOSPHOLIPASE C FAMILY PROTEIN"/>
    <property type="match status" value="1"/>
</dbReference>
<evidence type="ECO:0000259" key="5">
    <source>
        <dbReference type="PROSITE" id="PS50008"/>
    </source>
</evidence>
<evidence type="ECO:0000256" key="2">
    <source>
        <dbReference type="ARBA" id="ARBA00022801"/>
    </source>
</evidence>
<evidence type="ECO:0000256" key="1">
    <source>
        <dbReference type="ARBA" id="ARBA00012368"/>
    </source>
</evidence>
<evidence type="ECO:0000313" key="6">
    <source>
        <dbReference type="Proteomes" id="UP000887574"/>
    </source>
</evidence>
<dbReference type="GO" id="GO:0046488">
    <property type="term" value="P:phosphatidylinositol metabolic process"/>
    <property type="evidence" value="ECO:0007669"/>
    <property type="project" value="TreeGrafter"/>
</dbReference>
<dbReference type="GO" id="GO:0048015">
    <property type="term" value="P:phosphatidylinositol-mediated signaling"/>
    <property type="evidence" value="ECO:0007669"/>
    <property type="project" value="TreeGrafter"/>
</dbReference>
<sequence>MAALNLQTPDLPNQLNSTLFKNNGNSGYVLKPESMTKLNNKFDPFEVDRSENAMTLTINIRIISGQLFCLLSDKTPLSIYVEVDLYGLPKDTHKCIYRTSTQTIDGLNTVFSEQKPVFSTYGGWQITDFPCRLTIEKIFFPELAFLRFAVYEESKSDLLGQVILQVKNLQPGHKHLILTNEFNKPIGPVSLFVYFDVKNFKETSKNKNRPKIEVLSKEGVKYWHFKLKQSMSGPDNK</sequence>
<dbReference type="Gene3D" id="3.20.20.190">
    <property type="entry name" value="Phosphatidylinositol (PI) phosphodiesterase"/>
    <property type="match status" value="1"/>
</dbReference>
<dbReference type="Gene3D" id="2.60.40.150">
    <property type="entry name" value="C2 domain"/>
    <property type="match status" value="1"/>
</dbReference>
<name>A0A915CRC3_9BILA</name>
<dbReference type="InterPro" id="IPR017946">
    <property type="entry name" value="PLC-like_Pdiesterase_TIM-brl"/>
</dbReference>
<accession>A0A915CRC3</accession>
<dbReference type="PANTHER" id="PTHR10336:SF36">
    <property type="entry name" value="1-PHOSPHATIDYLINOSITOL 4,5-BISPHOSPHATE PHOSPHODIESTERASE BETA-4"/>
    <property type="match status" value="1"/>
</dbReference>
<keyword evidence="6" id="KW-1185">Reference proteome</keyword>
<proteinExistence type="predicted"/>